<evidence type="ECO:0000256" key="7">
    <source>
        <dbReference type="SAM" id="SignalP"/>
    </source>
</evidence>
<feature type="region of interest" description="Disordered" evidence="5">
    <location>
        <begin position="340"/>
        <end position="385"/>
    </location>
</feature>
<feature type="compositionally biased region" description="Basic residues" evidence="5">
    <location>
        <begin position="373"/>
        <end position="385"/>
    </location>
</feature>
<accession>A0A448YQH2</accession>
<evidence type="ECO:0000256" key="4">
    <source>
        <dbReference type="ARBA" id="ARBA00023136"/>
    </source>
</evidence>
<comment type="subcellular location">
    <subcellularLocation>
        <location evidence="1">Membrane</location>
        <topology evidence="1">Single-pass membrane protein</topology>
    </subcellularLocation>
</comment>
<dbReference type="PANTHER" id="PTHR12883">
    <property type="entry name" value="ADIPOCYTE-SPECIFIC PROTEIN 4-RELATED"/>
    <property type="match status" value="1"/>
</dbReference>
<reference evidence="8 9" key="1">
    <citation type="submission" date="2018-12" db="EMBL/GenBank/DDBJ databases">
        <authorList>
            <person name="Tiukova I."/>
            <person name="Dainat J."/>
        </authorList>
    </citation>
    <scope>NUCLEOTIDE SEQUENCE [LARGE SCALE GENOMIC DNA]</scope>
</reference>
<proteinExistence type="predicted"/>
<evidence type="ECO:0000256" key="6">
    <source>
        <dbReference type="SAM" id="Phobius"/>
    </source>
</evidence>
<feature type="transmembrane region" description="Helical" evidence="6">
    <location>
        <begin position="58"/>
        <end position="78"/>
    </location>
</feature>
<dbReference type="GO" id="GO:0032469">
    <property type="term" value="P:endoplasmic reticulum calcium ion homeostasis"/>
    <property type="evidence" value="ECO:0007669"/>
    <property type="project" value="InterPro"/>
</dbReference>
<dbReference type="InterPro" id="IPR012879">
    <property type="entry name" value="CCDC47"/>
</dbReference>
<evidence type="ECO:0000313" key="9">
    <source>
        <dbReference type="Proteomes" id="UP000290900"/>
    </source>
</evidence>
<organism evidence="8 9">
    <name type="scientific">Brettanomyces naardenensis</name>
    <name type="common">Yeast</name>
    <dbReference type="NCBI Taxonomy" id="13370"/>
    <lineage>
        <taxon>Eukaryota</taxon>
        <taxon>Fungi</taxon>
        <taxon>Dikarya</taxon>
        <taxon>Ascomycota</taxon>
        <taxon>Saccharomycotina</taxon>
        <taxon>Pichiomycetes</taxon>
        <taxon>Pichiales</taxon>
        <taxon>Pichiaceae</taxon>
        <taxon>Brettanomyces</taxon>
    </lineage>
</organism>
<feature type="signal peptide" evidence="7">
    <location>
        <begin position="1"/>
        <end position="15"/>
    </location>
</feature>
<dbReference type="EMBL" id="CAACVR010000034">
    <property type="protein sequence ID" value="VEU23117.1"/>
    <property type="molecule type" value="Genomic_DNA"/>
</dbReference>
<protein>
    <submittedName>
        <fullName evidence="8">DEKNAAC104018</fullName>
    </submittedName>
</protein>
<dbReference type="Pfam" id="PF07946">
    <property type="entry name" value="CCDC47"/>
    <property type="match status" value="1"/>
</dbReference>
<keyword evidence="4 6" id="KW-0472">Membrane</keyword>
<dbReference type="GO" id="GO:0005509">
    <property type="term" value="F:calcium ion binding"/>
    <property type="evidence" value="ECO:0007669"/>
    <property type="project" value="InterPro"/>
</dbReference>
<name>A0A448YQH2_BRENA</name>
<dbReference type="FunCoup" id="A0A448YQH2">
    <property type="interactions" value="89"/>
</dbReference>
<evidence type="ECO:0000256" key="5">
    <source>
        <dbReference type="SAM" id="MobiDB-lite"/>
    </source>
</evidence>
<dbReference type="Proteomes" id="UP000290900">
    <property type="component" value="Unassembled WGS sequence"/>
</dbReference>
<feature type="chain" id="PRO_5019363722" evidence="7">
    <location>
        <begin position="16"/>
        <end position="385"/>
    </location>
</feature>
<dbReference type="GO" id="GO:0005783">
    <property type="term" value="C:endoplasmic reticulum"/>
    <property type="evidence" value="ECO:0007669"/>
    <property type="project" value="InterPro"/>
</dbReference>
<dbReference type="GO" id="GO:0016020">
    <property type="term" value="C:membrane"/>
    <property type="evidence" value="ECO:0007669"/>
    <property type="project" value="UniProtKB-SubCell"/>
</dbReference>
<feature type="compositionally biased region" description="Basic and acidic residues" evidence="5">
    <location>
        <begin position="340"/>
        <end position="372"/>
    </location>
</feature>
<keyword evidence="7" id="KW-0732">Signal</keyword>
<evidence type="ECO:0000313" key="8">
    <source>
        <dbReference type="EMBL" id="VEU23117.1"/>
    </source>
</evidence>
<gene>
    <name evidence="8" type="ORF">BRENAR_LOCUS3848</name>
</gene>
<dbReference type="PANTHER" id="PTHR12883:SF0">
    <property type="entry name" value="PAT COMPLEX SUBUNIT CCDC47"/>
    <property type="match status" value="1"/>
</dbReference>
<evidence type="ECO:0000256" key="2">
    <source>
        <dbReference type="ARBA" id="ARBA00022692"/>
    </source>
</evidence>
<dbReference type="AlphaFoldDB" id="A0A448YQH2"/>
<keyword evidence="3 6" id="KW-1133">Transmembrane helix</keyword>
<evidence type="ECO:0000256" key="3">
    <source>
        <dbReference type="ARBA" id="ARBA00022989"/>
    </source>
</evidence>
<dbReference type="STRING" id="13370.A0A448YQH2"/>
<dbReference type="OrthoDB" id="10039147at2759"/>
<dbReference type="InParanoid" id="A0A448YQH2"/>
<evidence type="ECO:0000256" key="1">
    <source>
        <dbReference type="ARBA" id="ARBA00004167"/>
    </source>
</evidence>
<keyword evidence="2 6" id="KW-0812">Transmembrane</keyword>
<keyword evidence="9" id="KW-1185">Reference proteome</keyword>
<sequence length="385" mass="44583">MLSLPVLLLASVAFAADVSDVASDAASVTSSAVAATSTSTIQQLANLPFWQRLASYPWQLEIVSLSFMAVYIVFFYIGSKYNQRLVNRFMDSILPTLKDNFFQVGVTTTRLLAQDDHQHYTLYASGRLRVESLIARFELQSRQNPFVWIMELVTSQFFDSIDKPEDKVTFEFKIDADGSAQYDDFVWGIVTKDNMNKYRKDNYYLSLTKTSESGKLPAEFVFMNEVPEMNEVLFTKKLPNLLEKSKNLLQLIAITDQPIDKPEKISQLRPTKRIILQLRVPKSKEEVVAAQELLSYVLNEFIDFVVKRGVFRPELTRKCKKTRENEYSKLKRSIEDAAKEEANARKLEQEKDRRAKLSPEEQEKLTKRQSERRQRRAMNRQKVRT</sequence>